<dbReference type="AlphaFoldDB" id="E1SPV1"/>
<sequence length="55" mass="6223">MEFLLFCLVFVSAFLVAFKPEKEKLASRLLVISILLSVFIWFVMTATMIIPAGNL</sequence>
<dbReference type="KEGG" id="fbl:Fbal_1542"/>
<feature type="transmembrane region" description="Helical" evidence="1">
    <location>
        <begin position="28"/>
        <end position="50"/>
    </location>
</feature>
<dbReference type="STRING" id="550540.Fbal_1542"/>
<evidence type="ECO:0000256" key="1">
    <source>
        <dbReference type="SAM" id="Phobius"/>
    </source>
</evidence>
<keyword evidence="1" id="KW-0472">Membrane</keyword>
<organism evidence="2 3">
    <name type="scientific">Ferrimonas balearica (strain DSM 9799 / CCM 4581 / KCTC 23876 / PAT)</name>
    <dbReference type="NCBI Taxonomy" id="550540"/>
    <lineage>
        <taxon>Bacteria</taxon>
        <taxon>Pseudomonadati</taxon>
        <taxon>Pseudomonadota</taxon>
        <taxon>Gammaproteobacteria</taxon>
        <taxon>Alteromonadales</taxon>
        <taxon>Ferrimonadaceae</taxon>
        <taxon>Ferrimonas</taxon>
    </lineage>
</organism>
<keyword evidence="3" id="KW-1185">Reference proteome</keyword>
<name>E1SPV1_FERBD</name>
<evidence type="ECO:0000313" key="3">
    <source>
        <dbReference type="Proteomes" id="UP000006683"/>
    </source>
</evidence>
<dbReference type="RefSeq" id="WP_013345052.1">
    <property type="nucleotide sequence ID" value="NC_014541.1"/>
</dbReference>
<keyword evidence="1" id="KW-0812">Transmembrane</keyword>
<evidence type="ECO:0000313" key="2">
    <source>
        <dbReference type="EMBL" id="ADN75746.1"/>
    </source>
</evidence>
<dbReference type="HOGENOM" id="CLU_203772_0_0_6"/>
<dbReference type="EMBL" id="CP002209">
    <property type="protein sequence ID" value="ADN75746.1"/>
    <property type="molecule type" value="Genomic_DNA"/>
</dbReference>
<proteinExistence type="predicted"/>
<gene>
    <name evidence="2" type="ordered locus">Fbal_1542</name>
</gene>
<accession>E1SPV1</accession>
<dbReference type="Proteomes" id="UP000006683">
    <property type="component" value="Chromosome"/>
</dbReference>
<reference evidence="2 3" key="1">
    <citation type="journal article" date="2010" name="Stand. Genomic Sci.">
        <title>Complete genome sequence of Ferrimonas balearica type strain (PAT).</title>
        <authorList>
            <person name="Nolan M."/>
            <person name="Sikorski J."/>
            <person name="Davenport K."/>
            <person name="Lucas S."/>
            <person name="Glavina Del Rio T."/>
            <person name="Tice H."/>
            <person name="Cheng J."/>
            <person name="Goodwin L."/>
            <person name="Pitluck S."/>
            <person name="Liolios K."/>
            <person name="Ivanova N."/>
            <person name="Mavromatis K."/>
            <person name="Ovchinnikova G."/>
            <person name="Pati A."/>
            <person name="Chen A."/>
            <person name="Palaniappan K."/>
            <person name="Land M."/>
            <person name="Hauser L."/>
            <person name="Chang Y."/>
            <person name="Jeffries C."/>
            <person name="Tapia R."/>
            <person name="Brettin T."/>
            <person name="Detter J."/>
            <person name="Han C."/>
            <person name="Yasawong M."/>
            <person name="Rohde M."/>
            <person name="Tindall B."/>
            <person name="Goker M."/>
            <person name="Woyke T."/>
            <person name="Bristow J."/>
            <person name="Eisen J."/>
            <person name="Markowitz V."/>
            <person name="Hugenholtz P."/>
            <person name="Kyrpides N."/>
            <person name="Klenk H."/>
            <person name="Lapidus A."/>
        </authorList>
    </citation>
    <scope>NUCLEOTIDE SEQUENCE [LARGE SCALE GENOMIC DNA]</scope>
    <source>
        <strain evidence="3">DSM 9799 / CCM 4581 / KCTC 23876 / PAT</strain>
    </source>
</reference>
<keyword evidence="1" id="KW-1133">Transmembrane helix</keyword>
<dbReference type="GeneID" id="67184152"/>
<protein>
    <submittedName>
        <fullName evidence="2">Uncharacterized protein</fullName>
    </submittedName>
</protein>